<dbReference type="SUPFAM" id="SSF52777">
    <property type="entry name" value="CoA-dependent acyltransferases"/>
    <property type="match status" value="2"/>
</dbReference>
<evidence type="ECO:0000313" key="3">
    <source>
        <dbReference type="Proteomes" id="UP001300745"/>
    </source>
</evidence>
<protein>
    <submittedName>
        <fullName evidence="2">Condensation domain-containing protein</fullName>
    </submittedName>
</protein>
<reference evidence="2 3" key="1">
    <citation type="submission" date="2022-11" db="EMBL/GenBank/DDBJ databases">
        <title>Mycobacterium sp. nov.</title>
        <authorList>
            <person name="Papic B."/>
            <person name="Spicic S."/>
            <person name="Duvnjak S."/>
        </authorList>
    </citation>
    <scope>NUCLEOTIDE SEQUENCE [LARGE SCALE GENOMIC DNA]</scope>
    <source>
        <strain evidence="2 3">CVI_P4</strain>
    </source>
</reference>
<evidence type="ECO:0000313" key="2">
    <source>
        <dbReference type="EMBL" id="MCX2938276.1"/>
    </source>
</evidence>
<proteinExistence type="predicted"/>
<dbReference type="InterPro" id="IPR001242">
    <property type="entry name" value="Condensation_dom"/>
</dbReference>
<dbReference type="Gene3D" id="3.30.559.30">
    <property type="entry name" value="Nonribosomal peptide synthetase, condensation domain"/>
    <property type="match status" value="1"/>
</dbReference>
<evidence type="ECO:0000259" key="1">
    <source>
        <dbReference type="Pfam" id="PF00668"/>
    </source>
</evidence>
<accession>A0ABT3SFJ0</accession>
<comment type="caution">
    <text evidence="2">The sequence shown here is derived from an EMBL/GenBank/DDBJ whole genome shotgun (WGS) entry which is preliminary data.</text>
</comment>
<dbReference type="Gene3D" id="3.30.559.10">
    <property type="entry name" value="Chloramphenicol acetyltransferase-like domain"/>
    <property type="match status" value="1"/>
</dbReference>
<organism evidence="2 3">
    <name type="scientific">Mycobacterium pinniadriaticum</name>
    <dbReference type="NCBI Taxonomy" id="2994102"/>
    <lineage>
        <taxon>Bacteria</taxon>
        <taxon>Bacillati</taxon>
        <taxon>Actinomycetota</taxon>
        <taxon>Actinomycetes</taxon>
        <taxon>Mycobacteriales</taxon>
        <taxon>Mycobacteriaceae</taxon>
        <taxon>Mycobacterium</taxon>
    </lineage>
</organism>
<dbReference type="Pfam" id="PF00668">
    <property type="entry name" value="Condensation"/>
    <property type="match status" value="1"/>
</dbReference>
<gene>
    <name evidence="2" type="ORF">ORI27_16330</name>
</gene>
<dbReference type="InterPro" id="IPR023213">
    <property type="entry name" value="CAT-like_dom_sf"/>
</dbReference>
<feature type="domain" description="Condensation" evidence="1">
    <location>
        <begin position="72"/>
        <end position="370"/>
    </location>
</feature>
<dbReference type="EMBL" id="JAPJDO010000013">
    <property type="protein sequence ID" value="MCX2938276.1"/>
    <property type="molecule type" value="Genomic_DNA"/>
</dbReference>
<sequence length="470" mass="51266">MLHIGKISIGTIDDWSPSPGVVISWRPTNAAMEKARQAPVSSVPVSYMQGQHIRGVYEQDAAGLDYSRQIIATCEVPGQCDISAMNHALNAYLRRHDTYRSWFEYAGSGDIVRRTITDAADIEFEPIDHGEMAAEDARKHIVDIPTPLEWGCFSFGIVQSADHFDFYASIDHVHGDAALIGITMLEAHGMYTSLTISGQPMALPEAGSFDEFCLHERESTADLTVDSPEVRAWIEFAEDNNGSLPEFPLPLGNPAEPTVADMTGDMLMDAEQTVRFEAACTAAGVRFVGGLFACTAMVEHEFTGAATYYGLTPRDTRRTSDNFTTQGWFTGLVPITVPIAAASFGEAAWAAQTSFDSGLSLARVPYYRVLELAPWLDKPRPNFPVSNFLHGGAAPLNAVLAAADMGYSNNIGIYSDGRFSYQLTIYIFRYEAGTAMAVMFPDNPIAQKSVARYIAAMKSVCGRVADSGQW</sequence>
<name>A0ABT3SFJ0_9MYCO</name>
<dbReference type="Proteomes" id="UP001300745">
    <property type="component" value="Unassembled WGS sequence"/>
</dbReference>
<keyword evidence="3" id="KW-1185">Reference proteome</keyword>